<comment type="caution">
    <text evidence="5">The sequence shown here is derived from an EMBL/GenBank/DDBJ whole genome shotgun (WGS) entry which is preliminary data.</text>
</comment>
<dbReference type="SUPFAM" id="SSF56672">
    <property type="entry name" value="DNA/RNA polymerases"/>
    <property type="match status" value="1"/>
</dbReference>
<accession>A0A438CIN2</accession>
<dbReference type="AlphaFoldDB" id="A0A438CIN2"/>
<feature type="compositionally biased region" description="Basic and acidic residues" evidence="2">
    <location>
        <begin position="704"/>
        <end position="718"/>
    </location>
</feature>
<name>A0A438CIN2_VITVI</name>
<dbReference type="Pfam" id="PF07727">
    <property type="entry name" value="RVT_2"/>
    <property type="match status" value="1"/>
</dbReference>
<evidence type="ECO:0000256" key="1">
    <source>
        <dbReference type="SAM" id="Coils"/>
    </source>
</evidence>
<dbReference type="EMBL" id="QGNW01002208">
    <property type="protein sequence ID" value="RVW23064.1"/>
    <property type="molecule type" value="Genomic_DNA"/>
</dbReference>
<feature type="coiled-coil region" evidence="1">
    <location>
        <begin position="794"/>
        <end position="828"/>
    </location>
</feature>
<feature type="domain" description="Putative plant transposon protein" evidence="4">
    <location>
        <begin position="487"/>
        <end position="666"/>
    </location>
</feature>
<dbReference type="InterPro" id="IPR043502">
    <property type="entry name" value="DNA/RNA_pol_sf"/>
</dbReference>
<proteinExistence type="predicted"/>
<reference evidence="5 6" key="1">
    <citation type="journal article" date="2018" name="PLoS Genet.">
        <title>Population sequencing reveals clonal diversity and ancestral inbreeding in the grapevine cultivar Chardonnay.</title>
        <authorList>
            <person name="Roach M.J."/>
            <person name="Johnson D.L."/>
            <person name="Bohlmann J."/>
            <person name="van Vuuren H.J."/>
            <person name="Jones S.J."/>
            <person name="Pretorius I.S."/>
            <person name="Schmidt S.A."/>
            <person name="Borneman A.R."/>
        </authorList>
    </citation>
    <scope>NUCLEOTIDE SEQUENCE [LARGE SCALE GENOMIC DNA]</scope>
    <source>
        <strain evidence="6">cv. Chardonnay</strain>
        <tissue evidence="5">Leaf</tissue>
    </source>
</reference>
<sequence length="844" mass="95867">MDENGIIVRNKARLVAQGYNQEEGIDYEETFAPVARLEVIRMLLAFACFKDFILYQMDVKSAFLNGFINEEVDVEQPPGFQSFNFPNHVFKLKKALYGLKQAPRAWYERLSKFLLKKGFKMGKIDTTLFIKTKEKDMLLVQIYVDDIIFGATNDSLCEDFSKCMHSEFEMSMMGELNYFLGLQIKQLKEGTFINQAKYIKDLLKRFNMEEAKVMKTPMSSSIKLDMDEKGKSIDSTMYRGMIGSLLYLTASRPDIMYSVCLCARFQSCPKESHLSAVKRILRYLKGTMNIGLWYPKGDNFELIGFSDADFAGCRVERKSTSGTCHFLGHSLVSWHSKKQNSVALSTAEAEYIAAGGRPVEEPFDRFVGAGSLKGPRASVFFTVLWHSSKTLHLPAFRDQFGLFLGPISGLLGVSLLSLPTRFSSPSIFPFLDFGWLLERRRVLPELRASALLSPLSSPSRPRLAERRGRNINFFQLQSLGFEGLFTRMGWLPVVTVYEPIFPTLVRAFYSRMTYGLGGPIRTTVRGIEIELSPESICRILDVPPVGLRVYEAKAWPTIPGFEPREAIQRLCGLADAHGMGKPSAHSLTVPSRVLHHMICSILLPRGGHRDEVSYYEAFLVDSLLTGRRIHVGYVMMRHMMSCCESTTRVLPYGRFLTRVFKDAGIDLSRETEFEAPSIYDTYDEHSLGRMKLEKAPDGSWVRKAERQARGHDQLHPGVEEEDEIREMEDGLDPQRDLEQRGPELDIPAPHQSGGIHDEATFSEPMMTEPSFTELPSQAPHAPEHPPWMDLSAQISSLGTRMEELAVRIERLKSRQERLESRQESQHEEMMAYLRSVFPPLPPQP</sequence>
<protein>
    <submittedName>
        <fullName evidence="5">Retrovirus-related Pol polyprotein from transposon RE1</fullName>
    </submittedName>
</protein>
<dbReference type="PANTHER" id="PTHR11439">
    <property type="entry name" value="GAG-POL-RELATED RETROTRANSPOSON"/>
    <property type="match status" value="1"/>
</dbReference>
<evidence type="ECO:0000259" key="3">
    <source>
        <dbReference type="Pfam" id="PF07727"/>
    </source>
</evidence>
<dbReference type="CDD" id="cd09272">
    <property type="entry name" value="RNase_HI_RT_Ty1"/>
    <property type="match status" value="1"/>
</dbReference>
<dbReference type="PANTHER" id="PTHR11439:SF483">
    <property type="entry name" value="PEPTIDE SYNTHASE GLIP-LIKE, PUTATIVE (AFU_ORTHOLOGUE AFUA_3G12920)-RELATED"/>
    <property type="match status" value="1"/>
</dbReference>
<dbReference type="InterPro" id="IPR046796">
    <property type="entry name" value="Transposase_32_dom"/>
</dbReference>
<evidence type="ECO:0000256" key="2">
    <source>
        <dbReference type="SAM" id="MobiDB-lite"/>
    </source>
</evidence>
<keyword evidence="1" id="KW-0175">Coiled coil</keyword>
<evidence type="ECO:0000313" key="5">
    <source>
        <dbReference type="EMBL" id="RVW23064.1"/>
    </source>
</evidence>
<feature type="compositionally biased region" description="Basic and acidic residues" evidence="2">
    <location>
        <begin position="732"/>
        <end position="743"/>
    </location>
</feature>
<organism evidence="5 6">
    <name type="scientific">Vitis vinifera</name>
    <name type="common">Grape</name>
    <dbReference type="NCBI Taxonomy" id="29760"/>
    <lineage>
        <taxon>Eukaryota</taxon>
        <taxon>Viridiplantae</taxon>
        <taxon>Streptophyta</taxon>
        <taxon>Embryophyta</taxon>
        <taxon>Tracheophyta</taxon>
        <taxon>Spermatophyta</taxon>
        <taxon>Magnoliopsida</taxon>
        <taxon>eudicotyledons</taxon>
        <taxon>Gunneridae</taxon>
        <taxon>Pentapetalae</taxon>
        <taxon>rosids</taxon>
        <taxon>Vitales</taxon>
        <taxon>Vitaceae</taxon>
        <taxon>Viteae</taxon>
        <taxon>Vitis</taxon>
    </lineage>
</organism>
<feature type="domain" description="Reverse transcriptase Ty1/copia-type" evidence="3">
    <location>
        <begin position="6"/>
        <end position="219"/>
    </location>
</feature>
<dbReference type="InterPro" id="IPR013103">
    <property type="entry name" value="RVT_2"/>
</dbReference>
<evidence type="ECO:0000259" key="4">
    <source>
        <dbReference type="Pfam" id="PF20167"/>
    </source>
</evidence>
<evidence type="ECO:0000313" key="6">
    <source>
        <dbReference type="Proteomes" id="UP000288805"/>
    </source>
</evidence>
<dbReference type="Proteomes" id="UP000288805">
    <property type="component" value="Unassembled WGS sequence"/>
</dbReference>
<feature type="compositionally biased region" description="Acidic residues" evidence="2">
    <location>
        <begin position="719"/>
        <end position="731"/>
    </location>
</feature>
<gene>
    <name evidence="5" type="primary">RE1_3534</name>
    <name evidence="5" type="ORF">CK203_102453</name>
</gene>
<feature type="region of interest" description="Disordered" evidence="2">
    <location>
        <begin position="704"/>
        <end position="758"/>
    </location>
</feature>
<dbReference type="Pfam" id="PF20167">
    <property type="entry name" value="Transposase_32"/>
    <property type="match status" value="1"/>
</dbReference>